<evidence type="ECO:0000313" key="2">
    <source>
        <dbReference type="EMBL" id="RKN50224.1"/>
    </source>
</evidence>
<evidence type="ECO:0000256" key="1">
    <source>
        <dbReference type="SAM" id="MobiDB-lite"/>
    </source>
</evidence>
<dbReference type="EMBL" id="RBAN01000008">
    <property type="protein sequence ID" value="RKN50224.1"/>
    <property type="molecule type" value="Genomic_DNA"/>
</dbReference>
<organism evidence="2 3">
    <name type="scientific">Micromonospora costi</name>
    <dbReference type="NCBI Taxonomy" id="1530042"/>
    <lineage>
        <taxon>Bacteria</taxon>
        <taxon>Bacillati</taxon>
        <taxon>Actinomycetota</taxon>
        <taxon>Actinomycetes</taxon>
        <taxon>Micromonosporales</taxon>
        <taxon>Micromonosporaceae</taxon>
        <taxon>Micromonospora</taxon>
    </lineage>
</organism>
<accession>A0A3A9ZQJ8</accession>
<sequence>MARTSRRYVAAGVSGGRSTPRRVHGCASTAAQRSNTAWTPDPPVSIPTKRINGGPDQAATSSSVNTFRSTGASSRSGGLTGDRG</sequence>
<dbReference type="Proteomes" id="UP000279968">
    <property type="component" value="Unassembled WGS sequence"/>
</dbReference>
<name>A0A3A9ZQJ8_9ACTN</name>
<gene>
    <name evidence="2" type="ORF">D7193_30750</name>
</gene>
<protein>
    <submittedName>
        <fullName evidence="2">Uncharacterized protein</fullName>
    </submittedName>
</protein>
<evidence type="ECO:0000313" key="3">
    <source>
        <dbReference type="Proteomes" id="UP000279968"/>
    </source>
</evidence>
<proteinExistence type="predicted"/>
<keyword evidence="3" id="KW-1185">Reference proteome</keyword>
<feature type="region of interest" description="Disordered" evidence="1">
    <location>
        <begin position="1"/>
        <end position="84"/>
    </location>
</feature>
<comment type="caution">
    <text evidence="2">The sequence shown here is derived from an EMBL/GenBank/DDBJ whole genome shotgun (WGS) entry which is preliminary data.</text>
</comment>
<dbReference type="RefSeq" id="WP_120783161.1">
    <property type="nucleotide sequence ID" value="NZ_JBHLUP010000005.1"/>
</dbReference>
<feature type="compositionally biased region" description="Polar residues" evidence="1">
    <location>
        <begin position="29"/>
        <end position="38"/>
    </location>
</feature>
<feature type="compositionally biased region" description="Polar residues" evidence="1">
    <location>
        <begin position="58"/>
        <end position="77"/>
    </location>
</feature>
<reference evidence="2 3" key="1">
    <citation type="journal article" date="2015" name="Int. J. Syst. Evol. Microbiol.">
        <title>Micromonospora costi sp. nov., isolated from a leaf of Costus speciosus.</title>
        <authorList>
            <person name="Thawai C."/>
        </authorList>
    </citation>
    <scope>NUCLEOTIDE SEQUENCE [LARGE SCALE GENOMIC DNA]</scope>
    <source>
        <strain evidence="2 3">CS1-12</strain>
    </source>
</reference>
<dbReference type="AlphaFoldDB" id="A0A3A9ZQJ8"/>